<organism evidence="1 2">
    <name type="scientific">Parasaccharibacter apium</name>
    <dbReference type="NCBI Taxonomy" id="1510841"/>
    <lineage>
        <taxon>Bacteria</taxon>
        <taxon>Pseudomonadati</taxon>
        <taxon>Pseudomonadota</taxon>
        <taxon>Alphaproteobacteria</taxon>
        <taxon>Acetobacterales</taxon>
        <taxon>Acetobacteraceae</taxon>
        <taxon>Parasaccharibacter</taxon>
    </lineage>
</organism>
<reference evidence="1 2" key="2">
    <citation type="journal article" date="2014" name="PLoS ONE">
        <title>Evolution of mitochondria reconstructed from the energy metabolism of living bacteria.</title>
        <authorList>
            <person name="Degli Esposti M."/>
            <person name="Chouaia B."/>
            <person name="Comandatore F."/>
            <person name="Crotti E."/>
            <person name="Sassera D."/>
            <person name="Lievens P.M."/>
            <person name="Daffonchio D."/>
            <person name="Bandi C."/>
        </authorList>
    </citation>
    <scope>NUCLEOTIDE SEQUENCE [LARGE SCALE GENOMIC DNA]</scope>
    <source>
        <strain evidence="2">AM169</strain>
    </source>
</reference>
<dbReference type="EMBL" id="CBLY010000004">
    <property type="protein sequence ID" value="CDG33397.1"/>
    <property type="molecule type" value="Genomic_DNA"/>
</dbReference>
<evidence type="ECO:0000313" key="2">
    <source>
        <dbReference type="Proteomes" id="UP000027590"/>
    </source>
</evidence>
<protein>
    <submittedName>
        <fullName evidence="1">Uncharacterized protein</fullName>
    </submittedName>
</protein>
<dbReference type="Proteomes" id="UP000027590">
    <property type="component" value="Unassembled WGS sequence"/>
</dbReference>
<name>A0A7U7J0T8_9PROT</name>
<dbReference type="RefSeq" id="WP_166651593.1">
    <property type="nucleotide sequence ID" value="NZ_CBLY010000004.1"/>
</dbReference>
<accession>A0A7U7J0T8</accession>
<sequence length="52" mass="5526">MMLELEVSPGAGMLESRGGLSHICSIFQRRGRLAAEDGAHTEPAILEESNAS</sequence>
<dbReference type="AlphaFoldDB" id="A0A7U7J0T8"/>
<gene>
    <name evidence="1" type="ORF">SACS_0659</name>
</gene>
<evidence type="ECO:0000313" key="1">
    <source>
        <dbReference type="EMBL" id="CDG33397.1"/>
    </source>
</evidence>
<comment type="caution">
    <text evidence="1">The sequence shown here is derived from an EMBL/GenBank/DDBJ whole genome shotgun (WGS) entry which is preliminary data.</text>
</comment>
<reference evidence="1 2" key="1">
    <citation type="journal article" date="2014" name="Genome Biol. Evol.">
        <title>Acetic acid bacteria genomes reveal functional traits for adaptation to life in insect guts.</title>
        <authorList>
            <person name="Chouaia B."/>
            <person name="Gaiarsa S."/>
            <person name="Crotti E."/>
            <person name="Comandatore F."/>
            <person name="Degli Esposti M."/>
            <person name="Ricci I."/>
            <person name="Alma A."/>
            <person name="Favia G."/>
            <person name="Bandi C."/>
            <person name="Daffonchio D."/>
        </authorList>
    </citation>
    <scope>NUCLEOTIDE SEQUENCE [LARGE SCALE GENOMIC DNA]</scope>
    <source>
        <strain evidence="2">AM169</strain>
    </source>
</reference>
<proteinExistence type="predicted"/>